<dbReference type="GO" id="GO:0000166">
    <property type="term" value="F:nucleotide binding"/>
    <property type="evidence" value="ECO:0007669"/>
    <property type="project" value="UniProtKB-KW"/>
</dbReference>
<dbReference type="EC" id="2.4.2.8" evidence="5 15"/>
<evidence type="ECO:0000256" key="11">
    <source>
        <dbReference type="ARBA" id="ARBA00022741"/>
    </source>
</evidence>
<dbReference type="Gene3D" id="3.40.50.2020">
    <property type="match status" value="1"/>
</dbReference>
<evidence type="ECO:0000256" key="7">
    <source>
        <dbReference type="ARBA" id="ARBA00022676"/>
    </source>
</evidence>
<evidence type="ECO:0000256" key="3">
    <source>
        <dbReference type="ARBA" id="ARBA00004669"/>
    </source>
</evidence>
<feature type="domain" description="Phosphoribosyltransferase" evidence="16">
    <location>
        <begin position="17"/>
        <end position="164"/>
    </location>
</feature>
<evidence type="ECO:0000313" key="18">
    <source>
        <dbReference type="Proteomes" id="UP000004095"/>
    </source>
</evidence>
<evidence type="ECO:0000256" key="2">
    <source>
        <dbReference type="ARBA" id="ARBA00004496"/>
    </source>
</evidence>
<evidence type="ECO:0000259" key="16">
    <source>
        <dbReference type="Pfam" id="PF00156"/>
    </source>
</evidence>
<keyword evidence="12 15" id="KW-0460">Magnesium</keyword>
<protein>
    <recommendedName>
        <fullName evidence="5 15">Hypoxanthine phosphoribosyltransferase</fullName>
        <ecNumber evidence="5 15">2.4.2.8</ecNumber>
    </recommendedName>
</protein>
<dbReference type="PANTHER" id="PTHR43340">
    <property type="entry name" value="HYPOXANTHINE-GUANINE PHOSPHORIBOSYLTRANSFERASE"/>
    <property type="match status" value="1"/>
</dbReference>
<dbReference type="InterPro" id="IPR000836">
    <property type="entry name" value="PRTase_dom"/>
</dbReference>
<dbReference type="Pfam" id="PF00156">
    <property type="entry name" value="Pribosyltran"/>
    <property type="match status" value="1"/>
</dbReference>
<dbReference type="GO" id="GO:0032263">
    <property type="term" value="P:GMP salvage"/>
    <property type="evidence" value="ECO:0007669"/>
    <property type="project" value="TreeGrafter"/>
</dbReference>
<evidence type="ECO:0000256" key="5">
    <source>
        <dbReference type="ARBA" id="ARBA00011895"/>
    </source>
</evidence>
<name>A1ZR15_MICM2</name>
<dbReference type="EMBL" id="AAWS01000026">
    <property type="protein sequence ID" value="EAY27104.1"/>
    <property type="molecule type" value="Genomic_DNA"/>
</dbReference>
<evidence type="ECO:0000256" key="12">
    <source>
        <dbReference type="ARBA" id="ARBA00022842"/>
    </source>
</evidence>
<evidence type="ECO:0000313" key="17">
    <source>
        <dbReference type="EMBL" id="EAY27104.1"/>
    </source>
</evidence>
<dbReference type="RefSeq" id="WP_004156134.1">
    <property type="nucleotide sequence ID" value="NZ_AAWS01000026.1"/>
</dbReference>
<comment type="catalytic activity">
    <reaction evidence="14">
        <text>IMP + diphosphate = hypoxanthine + 5-phospho-alpha-D-ribose 1-diphosphate</text>
        <dbReference type="Rhea" id="RHEA:17973"/>
        <dbReference type="ChEBI" id="CHEBI:17368"/>
        <dbReference type="ChEBI" id="CHEBI:33019"/>
        <dbReference type="ChEBI" id="CHEBI:58017"/>
        <dbReference type="ChEBI" id="CHEBI:58053"/>
        <dbReference type="EC" id="2.4.2.8"/>
    </reaction>
    <physiologicalReaction direction="right-to-left" evidence="14">
        <dbReference type="Rhea" id="RHEA:17975"/>
    </physiologicalReaction>
</comment>
<evidence type="ECO:0000256" key="4">
    <source>
        <dbReference type="ARBA" id="ARBA00008391"/>
    </source>
</evidence>
<dbReference type="GO" id="GO:0004422">
    <property type="term" value="F:hypoxanthine phosphoribosyltransferase activity"/>
    <property type="evidence" value="ECO:0007669"/>
    <property type="project" value="InterPro"/>
</dbReference>
<keyword evidence="8 15" id="KW-0808">Transferase</keyword>
<comment type="subcellular location">
    <subcellularLocation>
        <location evidence="2 15">Cytoplasm</location>
    </subcellularLocation>
</comment>
<proteinExistence type="inferred from homology"/>
<comment type="catalytic activity">
    <reaction evidence="13">
        <text>GMP + diphosphate = guanine + 5-phospho-alpha-D-ribose 1-diphosphate</text>
        <dbReference type="Rhea" id="RHEA:25424"/>
        <dbReference type="ChEBI" id="CHEBI:16235"/>
        <dbReference type="ChEBI" id="CHEBI:33019"/>
        <dbReference type="ChEBI" id="CHEBI:58017"/>
        <dbReference type="ChEBI" id="CHEBI:58115"/>
        <dbReference type="EC" id="2.4.2.8"/>
    </reaction>
    <physiologicalReaction direction="right-to-left" evidence="13">
        <dbReference type="Rhea" id="RHEA:25426"/>
    </physiologicalReaction>
</comment>
<evidence type="ECO:0000256" key="10">
    <source>
        <dbReference type="ARBA" id="ARBA00022726"/>
    </source>
</evidence>
<dbReference type="CDD" id="cd06223">
    <property type="entry name" value="PRTases_typeI"/>
    <property type="match status" value="1"/>
</dbReference>
<keyword evidence="9 15" id="KW-0479">Metal-binding</keyword>
<dbReference type="AlphaFoldDB" id="A1ZR15"/>
<dbReference type="GO" id="GO:0005829">
    <property type="term" value="C:cytosol"/>
    <property type="evidence" value="ECO:0007669"/>
    <property type="project" value="TreeGrafter"/>
</dbReference>
<evidence type="ECO:0000256" key="15">
    <source>
        <dbReference type="RuleBase" id="RU364099"/>
    </source>
</evidence>
<dbReference type="GO" id="GO:0032264">
    <property type="term" value="P:IMP salvage"/>
    <property type="evidence" value="ECO:0007669"/>
    <property type="project" value="UniProtKB-UniPathway"/>
</dbReference>
<dbReference type="GO" id="GO:0052657">
    <property type="term" value="F:guanine phosphoribosyltransferase activity"/>
    <property type="evidence" value="ECO:0007669"/>
    <property type="project" value="RHEA"/>
</dbReference>
<evidence type="ECO:0000256" key="14">
    <source>
        <dbReference type="ARBA" id="ARBA00049402"/>
    </source>
</evidence>
<dbReference type="Proteomes" id="UP000004095">
    <property type="component" value="Unassembled WGS sequence"/>
</dbReference>
<dbReference type="GO" id="GO:0006178">
    <property type="term" value="P:guanine salvage"/>
    <property type="evidence" value="ECO:0007669"/>
    <property type="project" value="TreeGrafter"/>
</dbReference>
<keyword evidence="6 15" id="KW-0963">Cytoplasm</keyword>
<comment type="cofactor">
    <cofactor evidence="1 15">
        <name>Mg(2+)</name>
        <dbReference type="ChEBI" id="CHEBI:18420"/>
    </cofactor>
</comment>
<reference evidence="17 18" key="1">
    <citation type="submission" date="2007-01" db="EMBL/GenBank/DDBJ databases">
        <authorList>
            <person name="Haygood M."/>
            <person name="Podell S."/>
            <person name="Anderson C."/>
            <person name="Hopkinson B."/>
            <person name="Roe K."/>
            <person name="Barbeau K."/>
            <person name="Gaasterland T."/>
            <person name="Ferriera S."/>
            <person name="Johnson J."/>
            <person name="Kravitz S."/>
            <person name="Beeson K."/>
            <person name="Sutton G."/>
            <person name="Rogers Y.-H."/>
            <person name="Friedman R."/>
            <person name="Frazier M."/>
            <person name="Venter J.C."/>
        </authorList>
    </citation>
    <scope>NUCLEOTIDE SEQUENCE [LARGE SCALE GENOMIC DNA]</scope>
    <source>
        <strain evidence="17 18">ATCC 23134</strain>
    </source>
</reference>
<dbReference type="PANTHER" id="PTHR43340:SF1">
    <property type="entry name" value="HYPOXANTHINE PHOSPHORIBOSYLTRANSFERASE"/>
    <property type="match status" value="1"/>
</dbReference>
<gene>
    <name evidence="17" type="ORF">M23134_08378</name>
</gene>
<dbReference type="InterPro" id="IPR050408">
    <property type="entry name" value="HGPRT"/>
</dbReference>
<evidence type="ECO:0000256" key="9">
    <source>
        <dbReference type="ARBA" id="ARBA00022723"/>
    </source>
</evidence>
<keyword evidence="7 15" id="KW-0328">Glycosyltransferase</keyword>
<dbReference type="SUPFAM" id="SSF53271">
    <property type="entry name" value="PRTase-like"/>
    <property type="match status" value="1"/>
</dbReference>
<dbReference type="GO" id="GO:0006166">
    <property type="term" value="P:purine ribonucleoside salvage"/>
    <property type="evidence" value="ECO:0007669"/>
    <property type="project" value="UniProtKB-KW"/>
</dbReference>
<comment type="pathway">
    <text evidence="3 15">Purine metabolism; IMP biosynthesis via salvage pathway; IMP from hypoxanthine: step 1/1.</text>
</comment>
<dbReference type="NCBIfam" id="TIGR01203">
    <property type="entry name" value="HGPRTase"/>
    <property type="match status" value="1"/>
</dbReference>
<comment type="caution">
    <text evidence="17">The sequence shown here is derived from an EMBL/GenBank/DDBJ whole genome shotgun (WGS) entry which is preliminary data.</text>
</comment>
<keyword evidence="10 15" id="KW-0660">Purine salvage</keyword>
<dbReference type="InterPro" id="IPR005904">
    <property type="entry name" value="Hxn_phspho_trans"/>
</dbReference>
<accession>A1ZR15</accession>
<dbReference type="OrthoDB" id="9802824at2"/>
<evidence type="ECO:0000256" key="1">
    <source>
        <dbReference type="ARBA" id="ARBA00001946"/>
    </source>
</evidence>
<evidence type="ECO:0000256" key="6">
    <source>
        <dbReference type="ARBA" id="ARBA00022490"/>
    </source>
</evidence>
<dbReference type="GO" id="GO:0046100">
    <property type="term" value="P:hypoxanthine metabolic process"/>
    <property type="evidence" value="ECO:0007669"/>
    <property type="project" value="TreeGrafter"/>
</dbReference>
<keyword evidence="11 15" id="KW-0547">Nucleotide-binding</keyword>
<keyword evidence="18" id="KW-1185">Reference proteome</keyword>
<organism evidence="17 18">
    <name type="scientific">Microscilla marina ATCC 23134</name>
    <dbReference type="NCBI Taxonomy" id="313606"/>
    <lineage>
        <taxon>Bacteria</taxon>
        <taxon>Pseudomonadati</taxon>
        <taxon>Bacteroidota</taxon>
        <taxon>Cytophagia</taxon>
        <taxon>Cytophagales</taxon>
        <taxon>Microscillaceae</taxon>
        <taxon>Microscilla</taxon>
    </lineage>
</organism>
<evidence type="ECO:0000256" key="13">
    <source>
        <dbReference type="ARBA" id="ARBA00048811"/>
    </source>
</evidence>
<evidence type="ECO:0000256" key="8">
    <source>
        <dbReference type="ARBA" id="ARBA00022679"/>
    </source>
</evidence>
<dbReference type="eggNOG" id="COG0634">
    <property type="taxonomic scope" value="Bacteria"/>
</dbReference>
<sequence length="178" mass="19703">MHSVQLKDKTFDLYLSSESIQKEVQRIASEIDKDYAQKQPLLFVAVLNGAFRFMGDLITHMKTPAETAFIKVASYSGVASTGKLTEVMGLDVSLKGKHVVIIEDIVDTGFTMEKLLKQFEAQSPASLEIATLLTKPECLKAEVHPKYVGIAIPDKFVVGYGLDYDQEGRTLNAIYAIK</sequence>
<dbReference type="GO" id="GO:0000287">
    <property type="term" value="F:magnesium ion binding"/>
    <property type="evidence" value="ECO:0007669"/>
    <property type="project" value="TreeGrafter"/>
</dbReference>
<comment type="similarity">
    <text evidence="4 15">Belongs to the purine/pyrimidine phosphoribosyltransferase family.</text>
</comment>
<dbReference type="InterPro" id="IPR029057">
    <property type="entry name" value="PRTase-like"/>
</dbReference>
<dbReference type="UniPathway" id="UPA00591">
    <property type="reaction ID" value="UER00648"/>
</dbReference>